<dbReference type="GO" id="GO:0016810">
    <property type="term" value="F:hydrolase activity, acting on carbon-nitrogen (but not peptide) bonds"/>
    <property type="evidence" value="ECO:0007669"/>
    <property type="project" value="InterPro"/>
</dbReference>
<dbReference type="EMBL" id="JAOSHN010000001">
    <property type="protein sequence ID" value="MCU7377197.1"/>
    <property type="molecule type" value="Genomic_DNA"/>
</dbReference>
<accession>A0A9J6QMT6</accession>
<comment type="caution">
    <text evidence="2">The sequence shown here is derived from an EMBL/GenBank/DDBJ whole genome shotgun (WGS) entry which is preliminary data.</text>
</comment>
<dbReference type="Gene3D" id="3.20.20.140">
    <property type="entry name" value="Metal-dependent hydrolases"/>
    <property type="match status" value="1"/>
</dbReference>
<dbReference type="CDD" id="cd01300">
    <property type="entry name" value="YtcJ_like"/>
    <property type="match status" value="1"/>
</dbReference>
<dbReference type="Pfam" id="PF07969">
    <property type="entry name" value="Amidohydro_3"/>
    <property type="match status" value="1"/>
</dbReference>
<dbReference type="SUPFAM" id="SSF51338">
    <property type="entry name" value="Composite domain of metallo-dependent hydrolases"/>
    <property type="match status" value="1"/>
</dbReference>
<evidence type="ECO:0000313" key="3">
    <source>
        <dbReference type="Proteomes" id="UP001065549"/>
    </source>
</evidence>
<dbReference type="InterPro" id="IPR011059">
    <property type="entry name" value="Metal-dep_hydrolase_composite"/>
</dbReference>
<evidence type="ECO:0000313" key="2">
    <source>
        <dbReference type="EMBL" id="MCU7377197.1"/>
    </source>
</evidence>
<dbReference type="RefSeq" id="WP_269478349.1">
    <property type="nucleotide sequence ID" value="NZ_JAOSHN010000001.1"/>
</dbReference>
<feature type="domain" description="Amidohydrolase 3" evidence="1">
    <location>
        <begin position="49"/>
        <end position="535"/>
    </location>
</feature>
<gene>
    <name evidence="2" type="ORF">OBO34_02390</name>
</gene>
<dbReference type="InterPro" id="IPR033932">
    <property type="entry name" value="YtcJ-like"/>
</dbReference>
<dbReference type="Gene3D" id="3.10.310.70">
    <property type="match status" value="1"/>
</dbReference>
<reference evidence="2" key="1">
    <citation type="submission" date="2022-09" db="EMBL/GenBank/DDBJ databases">
        <title>Culturomic study of gut microbiota in children with autism spectrum disorder.</title>
        <authorList>
            <person name="Efimov B.A."/>
            <person name="Chaplin A.V."/>
            <person name="Sokolova S.R."/>
            <person name="Pikina A.P."/>
            <person name="Korzhanova M."/>
            <person name="Belova V."/>
            <person name="Korostin D."/>
        </authorList>
    </citation>
    <scope>NUCLEOTIDE SEQUENCE</scope>
    <source>
        <strain evidence="2">ASD5510</strain>
    </source>
</reference>
<dbReference type="PANTHER" id="PTHR22642">
    <property type="entry name" value="IMIDAZOLONEPROPIONASE"/>
    <property type="match status" value="1"/>
</dbReference>
<protein>
    <submittedName>
        <fullName evidence="2">Amidohydrolase</fullName>
    </submittedName>
</protein>
<dbReference type="Proteomes" id="UP001065549">
    <property type="component" value="Unassembled WGS sequence"/>
</dbReference>
<name>A0A9J6QMT6_9FIRM</name>
<dbReference type="InterPro" id="IPR032466">
    <property type="entry name" value="Metal_Hydrolase"/>
</dbReference>
<dbReference type="AlphaFoldDB" id="A0A9J6QMT6"/>
<dbReference type="SUPFAM" id="SSF51556">
    <property type="entry name" value="Metallo-dependent hydrolases"/>
    <property type="match status" value="1"/>
</dbReference>
<dbReference type="Gene3D" id="2.30.40.10">
    <property type="entry name" value="Urease, subunit C, domain 1"/>
    <property type="match status" value="1"/>
</dbReference>
<sequence>MKADLILKSRTIFTGIDDAPISGSVIIKGNRILAVGKTDLSQYDCDMVLDYGDKLILPGFVDAHVHYFLGAIAESGRMCTEIAKSVSEEECLRMVKAFADRHPEEKRILGMGWFPANWNDAPLPDKRSLDAIFTDKPVYLISADVHTFWLNSRALEEAGITEDMRPRSGSVGKFDNGELSGLLFEPEAFGPAMAKVMDFDAQEMKQFHKAFLSHINTCGVTSISEMSADDYNETAYRNYAIIKEMEEAGELTCRLHLYTRLDGYTDFENAKKLQARYCSEKLRLSGVKGFLDGVTSTYTGLLLEPYSDRPQTCGEGVPGTPFGENQASVTAANKAGLGVRLHCIGDGAVRMALDLYEGSLKANGYHGQVNSIEHIESIHPQDLPRFARLGVIPSMQPYHLVLDQNEKISRVGKARCRWEWPHRSILDQGGQLAFGTDYPVVDFNPFPSIYAAVTRMDEQGQPAGVNPQERISLAEALKAYTSGAARAYGREDIGVLQEGKLADLAVVDRNLFAAGASEIKDASVVLTVMDGKIVYSGI</sequence>
<dbReference type="InterPro" id="IPR013108">
    <property type="entry name" value="Amidohydro_3"/>
</dbReference>
<organism evidence="2 3">
    <name type="scientific">Hominibacterium faecale</name>
    <dbReference type="NCBI Taxonomy" id="2839743"/>
    <lineage>
        <taxon>Bacteria</taxon>
        <taxon>Bacillati</taxon>
        <taxon>Bacillota</taxon>
        <taxon>Clostridia</taxon>
        <taxon>Peptostreptococcales</taxon>
        <taxon>Anaerovoracaceae</taxon>
        <taxon>Hominibacterium</taxon>
    </lineage>
</organism>
<keyword evidence="3" id="KW-1185">Reference proteome</keyword>
<proteinExistence type="predicted"/>
<dbReference type="PANTHER" id="PTHR22642:SF2">
    <property type="entry name" value="PROTEIN LONG AFTER FAR-RED 3"/>
    <property type="match status" value="1"/>
</dbReference>
<evidence type="ECO:0000259" key="1">
    <source>
        <dbReference type="Pfam" id="PF07969"/>
    </source>
</evidence>